<name>W2H0Q4_PHYNI</name>
<accession>W2H0Q4</accession>
<reference evidence="1" key="1">
    <citation type="submission" date="2013-11" db="EMBL/GenBank/DDBJ databases">
        <title>The Genome Sequence of Phytophthora parasitica CJ02B3.</title>
        <authorList>
            <consortium name="The Broad Institute Genomics Platform"/>
            <person name="Russ C."/>
            <person name="Tyler B."/>
            <person name="Panabieres F."/>
            <person name="Shan W."/>
            <person name="Tripathy S."/>
            <person name="Grunwald N."/>
            <person name="Machado M."/>
            <person name="Johnson C.S."/>
            <person name="Arredondo F."/>
            <person name="Hong C."/>
            <person name="Coffey M."/>
            <person name="Young S.K."/>
            <person name="Zeng Q."/>
            <person name="Gargeya S."/>
            <person name="Fitzgerald M."/>
            <person name="Abouelleil A."/>
            <person name="Alvarado L."/>
            <person name="Chapman S.B."/>
            <person name="Gainer-Dewar J."/>
            <person name="Goldberg J."/>
            <person name="Griggs A."/>
            <person name="Gujja S."/>
            <person name="Hansen M."/>
            <person name="Howarth C."/>
            <person name="Imamovic A."/>
            <person name="Ireland A."/>
            <person name="Larimer J."/>
            <person name="McCowan C."/>
            <person name="Murphy C."/>
            <person name="Pearson M."/>
            <person name="Poon T.W."/>
            <person name="Priest M."/>
            <person name="Roberts A."/>
            <person name="Saif S."/>
            <person name="Shea T."/>
            <person name="Sykes S."/>
            <person name="Wortman J."/>
            <person name="Nusbaum C."/>
            <person name="Birren B."/>
        </authorList>
    </citation>
    <scope>NUCLEOTIDE SEQUENCE [LARGE SCALE GENOMIC DNA]</scope>
    <source>
        <strain evidence="1">CJ02B3</strain>
    </source>
</reference>
<feature type="non-terminal residue" evidence="1">
    <location>
        <position position="1"/>
    </location>
</feature>
<evidence type="ECO:0000313" key="2">
    <source>
        <dbReference type="EMBL" id="ETL42201.1"/>
    </source>
</evidence>
<sequence length="48" mass="5170">RLITILPDSKCEDALAAAGKVDRIIGPNDRINMLPVAPVEQIRSSKAI</sequence>
<dbReference type="Proteomes" id="UP000053864">
    <property type="component" value="Unassembled WGS sequence"/>
</dbReference>
<evidence type="ECO:0000313" key="3">
    <source>
        <dbReference type="Proteomes" id="UP000053864"/>
    </source>
</evidence>
<dbReference type="AlphaFoldDB" id="W2H0Q4"/>
<reference evidence="2 3" key="2">
    <citation type="submission" date="2013-11" db="EMBL/GenBank/DDBJ databases">
        <title>The Genome Sequence of Phytophthora parasitica CJ05E6.</title>
        <authorList>
            <consortium name="The Broad Institute Genomics Platform"/>
            <person name="Russ C."/>
            <person name="Tyler B."/>
            <person name="Panabieres F."/>
            <person name="Shan W."/>
            <person name="Tripathy S."/>
            <person name="Grunwald N."/>
            <person name="Machado M."/>
            <person name="Johnson C.S."/>
            <person name="Arredondo F."/>
            <person name="Hong C."/>
            <person name="Coffey M."/>
            <person name="Young S.K."/>
            <person name="Zeng Q."/>
            <person name="Gargeya S."/>
            <person name="Fitzgerald M."/>
            <person name="Abouelleil A."/>
            <person name="Alvarado L."/>
            <person name="Chapman S.B."/>
            <person name="Gainer-Dewar J."/>
            <person name="Goldberg J."/>
            <person name="Griggs A."/>
            <person name="Gujja S."/>
            <person name="Hansen M."/>
            <person name="Howarth C."/>
            <person name="Imamovic A."/>
            <person name="Ireland A."/>
            <person name="Larimer J."/>
            <person name="McCowan C."/>
            <person name="Murphy C."/>
            <person name="Pearson M."/>
            <person name="Poon T.W."/>
            <person name="Priest M."/>
            <person name="Roberts A."/>
            <person name="Saif S."/>
            <person name="Shea T."/>
            <person name="Sykes S."/>
            <person name="Wortman J."/>
            <person name="Nusbaum C."/>
            <person name="Birren B."/>
        </authorList>
    </citation>
    <scope>NUCLEOTIDE SEQUENCE [LARGE SCALE GENOMIC DNA]</scope>
    <source>
        <strain evidence="2 3">CJ05E6</strain>
    </source>
</reference>
<protein>
    <submittedName>
        <fullName evidence="1">Uncharacterized protein</fullName>
    </submittedName>
</protein>
<dbReference type="EMBL" id="KI685795">
    <property type="protein sequence ID" value="ETK88807.1"/>
    <property type="molecule type" value="Genomic_DNA"/>
</dbReference>
<gene>
    <name evidence="1" type="ORF">L915_06985</name>
    <name evidence="2" type="ORF">L916_06937</name>
</gene>
<dbReference type="Proteomes" id="UP000053236">
    <property type="component" value="Unassembled WGS sequence"/>
</dbReference>
<dbReference type="EMBL" id="KI672363">
    <property type="protein sequence ID" value="ETL42201.1"/>
    <property type="molecule type" value="Genomic_DNA"/>
</dbReference>
<proteinExistence type="predicted"/>
<evidence type="ECO:0000313" key="1">
    <source>
        <dbReference type="EMBL" id="ETK88807.1"/>
    </source>
</evidence>
<organism evidence="1">
    <name type="scientific">Phytophthora nicotianae</name>
    <name type="common">Potato buckeye rot agent</name>
    <name type="synonym">Phytophthora parasitica</name>
    <dbReference type="NCBI Taxonomy" id="4792"/>
    <lineage>
        <taxon>Eukaryota</taxon>
        <taxon>Sar</taxon>
        <taxon>Stramenopiles</taxon>
        <taxon>Oomycota</taxon>
        <taxon>Peronosporomycetes</taxon>
        <taxon>Peronosporales</taxon>
        <taxon>Peronosporaceae</taxon>
        <taxon>Phytophthora</taxon>
    </lineage>
</organism>